<gene>
    <name evidence="1" type="ORF">CAEBREN_10321</name>
</gene>
<dbReference type="HOGENOM" id="CLU_1604203_0_0_1"/>
<dbReference type="AlphaFoldDB" id="G0MIF9"/>
<dbReference type="eggNOG" id="ENOG502TIAI">
    <property type="taxonomic scope" value="Eukaryota"/>
</dbReference>
<dbReference type="Proteomes" id="UP000008068">
    <property type="component" value="Unassembled WGS sequence"/>
</dbReference>
<dbReference type="EMBL" id="GL379795">
    <property type="protein sequence ID" value="EGT59417.1"/>
    <property type="molecule type" value="Genomic_DNA"/>
</dbReference>
<protein>
    <recommendedName>
        <fullName evidence="3">Galectin</fullName>
    </recommendedName>
</protein>
<keyword evidence="2" id="KW-1185">Reference proteome</keyword>
<dbReference type="OrthoDB" id="5855144at2759"/>
<dbReference type="OMA" id="IRIDIFF"/>
<organism evidence="2">
    <name type="scientific">Caenorhabditis brenneri</name>
    <name type="common">Nematode worm</name>
    <dbReference type="NCBI Taxonomy" id="135651"/>
    <lineage>
        <taxon>Eukaryota</taxon>
        <taxon>Metazoa</taxon>
        <taxon>Ecdysozoa</taxon>
        <taxon>Nematoda</taxon>
        <taxon>Chromadorea</taxon>
        <taxon>Rhabditida</taxon>
        <taxon>Rhabditina</taxon>
        <taxon>Rhabditomorpha</taxon>
        <taxon>Rhabditoidea</taxon>
        <taxon>Rhabditidae</taxon>
        <taxon>Peloderinae</taxon>
        <taxon>Caenorhabditis</taxon>
    </lineage>
</organism>
<dbReference type="InParanoid" id="G0MIF9"/>
<proteinExistence type="predicted"/>
<sequence length="166" mass="19245">MDLEATNFLRKLPNSSFCHIRFTRPMIEKDHVDIKVHFHETPVIDGQLLLSITPPEYRGLKAKAIIKHNPFVIDPTTAWINNLNDDTSKRAMKFGIKYINNTIQLRLQGETEFFTFYHVLNPDDQICVDIFFCKNIKVVGLFDPKDPTDPNKPPVLYEKRSSIMVV</sequence>
<evidence type="ECO:0008006" key="3">
    <source>
        <dbReference type="Google" id="ProtNLM"/>
    </source>
</evidence>
<accession>G0MIF9</accession>
<name>G0MIF9_CAEBE</name>
<evidence type="ECO:0000313" key="2">
    <source>
        <dbReference type="Proteomes" id="UP000008068"/>
    </source>
</evidence>
<reference evidence="2" key="1">
    <citation type="submission" date="2011-07" db="EMBL/GenBank/DDBJ databases">
        <authorList>
            <consortium name="Caenorhabditis brenneri Sequencing and Analysis Consortium"/>
            <person name="Wilson R.K."/>
        </authorList>
    </citation>
    <scope>NUCLEOTIDE SEQUENCE [LARGE SCALE GENOMIC DNA]</scope>
    <source>
        <strain evidence="2">PB2801</strain>
    </source>
</reference>
<dbReference type="FunCoup" id="G0MIF9">
    <property type="interactions" value="371"/>
</dbReference>
<evidence type="ECO:0000313" key="1">
    <source>
        <dbReference type="EMBL" id="EGT59417.1"/>
    </source>
</evidence>